<comment type="caution">
    <text evidence="1">The sequence shown here is derived from an EMBL/GenBank/DDBJ whole genome shotgun (WGS) entry which is preliminary data.</text>
</comment>
<feature type="non-terminal residue" evidence="1">
    <location>
        <position position="1"/>
    </location>
</feature>
<evidence type="ECO:0000313" key="2">
    <source>
        <dbReference type="Proteomes" id="UP000789570"/>
    </source>
</evidence>
<organism evidence="1 2">
    <name type="scientific">Funneliformis caledonium</name>
    <dbReference type="NCBI Taxonomy" id="1117310"/>
    <lineage>
        <taxon>Eukaryota</taxon>
        <taxon>Fungi</taxon>
        <taxon>Fungi incertae sedis</taxon>
        <taxon>Mucoromycota</taxon>
        <taxon>Glomeromycotina</taxon>
        <taxon>Glomeromycetes</taxon>
        <taxon>Glomerales</taxon>
        <taxon>Glomeraceae</taxon>
        <taxon>Funneliformis</taxon>
    </lineage>
</organism>
<dbReference type="Proteomes" id="UP000789570">
    <property type="component" value="Unassembled WGS sequence"/>
</dbReference>
<gene>
    <name evidence="1" type="ORF">FCALED_LOCUS13630</name>
</gene>
<evidence type="ECO:0000313" key="1">
    <source>
        <dbReference type="EMBL" id="CAG8704334.1"/>
    </source>
</evidence>
<feature type="non-terminal residue" evidence="1">
    <location>
        <position position="88"/>
    </location>
</feature>
<dbReference type="OrthoDB" id="2430857at2759"/>
<proteinExistence type="predicted"/>
<reference evidence="1" key="1">
    <citation type="submission" date="2021-06" db="EMBL/GenBank/DDBJ databases">
        <authorList>
            <person name="Kallberg Y."/>
            <person name="Tangrot J."/>
            <person name="Rosling A."/>
        </authorList>
    </citation>
    <scope>NUCLEOTIDE SEQUENCE</scope>
    <source>
        <strain evidence="1">UK204</strain>
    </source>
</reference>
<dbReference type="EMBL" id="CAJVPQ010008180">
    <property type="protein sequence ID" value="CAG8704334.1"/>
    <property type="molecule type" value="Genomic_DNA"/>
</dbReference>
<keyword evidence="2" id="KW-1185">Reference proteome</keyword>
<dbReference type="AlphaFoldDB" id="A0A9N9HT71"/>
<name>A0A9N9HT71_9GLOM</name>
<sequence length="88" mass="10178">MMMTKALQFVEDPDKTMTYKVLLSRRIIEFVTIEVSGGPIEQDRPYTLGDTKKTLLKGGEMLQDTLQQYLDASLETVKKLKFYIMQII</sequence>
<protein>
    <submittedName>
        <fullName evidence="1">6101_t:CDS:1</fullName>
    </submittedName>
</protein>
<accession>A0A9N9HT71</accession>